<dbReference type="EMBL" id="BONJ01000004">
    <property type="protein sequence ID" value="GIG13075.1"/>
    <property type="molecule type" value="Genomic_DNA"/>
</dbReference>
<comment type="caution">
    <text evidence="2">The sequence shown here is derived from an EMBL/GenBank/DDBJ whole genome shotgun (WGS) entry which is preliminary data.</text>
</comment>
<dbReference type="AlphaFoldDB" id="A0A8J3LES9"/>
<evidence type="ECO:0000256" key="1">
    <source>
        <dbReference type="SAM" id="Phobius"/>
    </source>
</evidence>
<keyword evidence="1" id="KW-0472">Membrane</keyword>
<name>A0A8J3LES9_9ACTN</name>
<proteinExistence type="predicted"/>
<feature type="transmembrane region" description="Helical" evidence="1">
    <location>
        <begin position="255"/>
        <end position="272"/>
    </location>
</feature>
<reference evidence="2" key="1">
    <citation type="submission" date="2021-01" db="EMBL/GenBank/DDBJ databases">
        <title>Whole genome shotgun sequence of Catellatospora methionotrophica NBRC 14553.</title>
        <authorList>
            <person name="Komaki H."/>
            <person name="Tamura T."/>
        </authorList>
    </citation>
    <scope>NUCLEOTIDE SEQUENCE</scope>
    <source>
        <strain evidence="2">NBRC 14553</strain>
    </source>
</reference>
<feature type="transmembrane region" description="Helical" evidence="1">
    <location>
        <begin position="132"/>
        <end position="154"/>
    </location>
</feature>
<feature type="transmembrane region" description="Helical" evidence="1">
    <location>
        <begin position="166"/>
        <end position="186"/>
    </location>
</feature>
<keyword evidence="1" id="KW-1133">Transmembrane helix</keyword>
<sequence length="393" mass="41259">MASPAARGGGLRLVTGCRGSGRAGCRRYGHGLRAGRGGGLLGGWCRRRGGGRRCLRGLLRHGLARGLLARRLLTRGLLTGSLLARRGGVALRGLAGHAGVTLLRGAGLAVDLALLRRALALRRAVLRLPLRVAVGLPLLRLALAGVRLAVLLGAVRVLVRAAVDLALLRALLALLRVASLLGRPVLPLRAGALRRVRLVRAAVDLALLGAVRAVLRAGLRGHRAGALAALRVRVPVALLRLALPVGGRERAGRRALTGVRLAVLLGAVRLLAGGVLAGLLRTLLLALRVGGLLRGGVGRVRGRALSGHPRPRRRRRTGPGRRAAVPLVGALVGHAPPRLVPSLVWHKCIANRVATKVWSRPAEKRMRLRVEGTGWASSPPLRIGSQSETSSKR</sequence>
<protein>
    <submittedName>
        <fullName evidence="2">Uncharacterized protein</fullName>
    </submittedName>
</protein>
<keyword evidence="1" id="KW-0812">Transmembrane</keyword>
<accession>A0A8J3LES9</accession>
<keyword evidence="3" id="KW-1185">Reference proteome</keyword>
<organism evidence="2 3">
    <name type="scientific">Catellatospora methionotrophica</name>
    <dbReference type="NCBI Taxonomy" id="121620"/>
    <lineage>
        <taxon>Bacteria</taxon>
        <taxon>Bacillati</taxon>
        <taxon>Actinomycetota</taxon>
        <taxon>Actinomycetes</taxon>
        <taxon>Micromonosporales</taxon>
        <taxon>Micromonosporaceae</taxon>
        <taxon>Catellatospora</taxon>
    </lineage>
</organism>
<gene>
    <name evidence="2" type="ORF">Cme02nite_14070</name>
</gene>
<dbReference type="Proteomes" id="UP000660339">
    <property type="component" value="Unassembled WGS sequence"/>
</dbReference>
<evidence type="ECO:0000313" key="2">
    <source>
        <dbReference type="EMBL" id="GIG13075.1"/>
    </source>
</evidence>
<evidence type="ECO:0000313" key="3">
    <source>
        <dbReference type="Proteomes" id="UP000660339"/>
    </source>
</evidence>